<dbReference type="RefSeq" id="WP_069686405.1">
    <property type="nucleotide sequence ID" value="NZ_BSKO01000001.1"/>
</dbReference>
<accession>A0ABQ5TKT3</accession>
<evidence type="ECO:0000313" key="5">
    <source>
        <dbReference type="EMBL" id="GLO65142.1"/>
    </source>
</evidence>
<evidence type="ECO:0000259" key="4">
    <source>
        <dbReference type="PROSITE" id="PS50893"/>
    </source>
</evidence>
<dbReference type="SUPFAM" id="SSF52540">
    <property type="entry name" value="P-loop containing nucleoside triphosphate hydrolases"/>
    <property type="match status" value="1"/>
</dbReference>
<sequence>MSLELKEVSRTFNGTPAINNISFRTKSGEIVGLLGTSGCGKSTILRSIAGLDTRYYGEITINQKRTKGIQASIGYIFQEPRLLPWLNVMENVTFGLTGKKINKKQRGLDYLKSVGLSQKEKLYPKQLSGGMAQRVAIARALVTSPEILLLDEPFSALDAFTKMQLQDLLLSIWSKYQTTMVLVTHDIDEALFLCDRILILRGQPGTVSAEIVLEQSKPRLRGSQEMATLKAEILEILQLERGEEKSIQEKRYTV</sequence>
<dbReference type="PANTHER" id="PTHR42788">
    <property type="entry name" value="TAURINE IMPORT ATP-BINDING PROTEIN-RELATED"/>
    <property type="match status" value="1"/>
</dbReference>
<evidence type="ECO:0000313" key="6">
    <source>
        <dbReference type="Proteomes" id="UP001275436"/>
    </source>
</evidence>
<dbReference type="Gene3D" id="3.40.50.300">
    <property type="entry name" value="P-loop containing nucleotide triphosphate hydrolases"/>
    <property type="match status" value="1"/>
</dbReference>
<dbReference type="PANTHER" id="PTHR42788:SF19">
    <property type="entry name" value="ALIPHATIC SULFONATES IMPORT ATP-BINDING PROTEIN SSUB 2"/>
    <property type="match status" value="1"/>
</dbReference>
<dbReference type="GO" id="GO:0005524">
    <property type="term" value="F:ATP binding"/>
    <property type="evidence" value="ECO:0007669"/>
    <property type="project" value="UniProtKB-KW"/>
</dbReference>
<dbReference type="InterPro" id="IPR003439">
    <property type="entry name" value="ABC_transporter-like_ATP-bd"/>
</dbReference>
<comment type="caution">
    <text evidence="5">The sequence shown here is derived from an EMBL/GenBank/DDBJ whole genome shotgun (WGS) entry which is preliminary data.</text>
</comment>
<protein>
    <submittedName>
        <fullName evidence="5">Nitrate/sulfonate/bicarbonate ABC transporter ATP-binding protein</fullName>
    </submittedName>
</protein>
<evidence type="ECO:0000256" key="1">
    <source>
        <dbReference type="ARBA" id="ARBA00022448"/>
    </source>
</evidence>
<dbReference type="CDD" id="cd03293">
    <property type="entry name" value="ABC_NrtD_SsuB_transporters"/>
    <property type="match status" value="1"/>
</dbReference>
<keyword evidence="3 5" id="KW-0067">ATP-binding</keyword>
<evidence type="ECO:0000256" key="3">
    <source>
        <dbReference type="ARBA" id="ARBA00022840"/>
    </source>
</evidence>
<keyword evidence="1" id="KW-0813">Transport</keyword>
<proteinExistence type="predicted"/>
<name>A0ABQ5TKT3_9BACI</name>
<keyword evidence="6" id="KW-1185">Reference proteome</keyword>
<dbReference type="PROSITE" id="PS50893">
    <property type="entry name" value="ABC_TRANSPORTER_2"/>
    <property type="match status" value="1"/>
</dbReference>
<dbReference type="PROSITE" id="PS00211">
    <property type="entry name" value="ABC_TRANSPORTER_1"/>
    <property type="match status" value="1"/>
</dbReference>
<feature type="domain" description="ABC transporter" evidence="4">
    <location>
        <begin position="3"/>
        <end position="227"/>
    </location>
</feature>
<dbReference type="EMBL" id="BSKO01000001">
    <property type="protein sequence ID" value="GLO65142.1"/>
    <property type="molecule type" value="Genomic_DNA"/>
</dbReference>
<keyword evidence="2" id="KW-0547">Nucleotide-binding</keyword>
<dbReference type="InterPro" id="IPR027417">
    <property type="entry name" value="P-loop_NTPase"/>
</dbReference>
<reference evidence="5 6" key="1">
    <citation type="submission" date="2023-02" db="EMBL/GenBank/DDBJ databases">
        <title>Oceanobacillus kimchii IFOP_LL358 isolated form Alexandrium catenella lab strain.</title>
        <authorList>
            <person name="Gajardo G."/>
            <person name="Ueki S."/>
            <person name="Maruyama F."/>
        </authorList>
    </citation>
    <scope>NUCLEOTIDE SEQUENCE [LARGE SCALE GENOMIC DNA]</scope>
    <source>
        <strain evidence="5 6">IFOP_LL358</strain>
    </source>
</reference>
<dbReference type="InterPro" id="IPR050166">
    <property type="entry name" value="ABC_transporter_ATP-bind"/>
</dbReference>
<dbReference type="Proteomes" id="UP001275436">
    <property type="component" value="Unassembled WGS sequence"/>
</dbReference>
<dbReference type="Pfam" id="PF00005">
    <property type="entry name" value="ABC_tran"/>
    <property type="match status" value="1"/>
</dbReference>
<dbReference type="SMART" id="SM00382">
    <property type="entry name" value="AAA"/>
    <property type="match status" value="1"/>
</dbReference>
<evidence type="ECO:0000256" key="2">
    <source>
        <dbReference type="ARBA" id="ARBA00022741"/>
    </source>
</evidence>
<gene>
    <name evidence="5" type="ORF">MACH08_09260</name>
</gene>
<dbReference type="InterPro" id="IPR017871">
    <property type="entry name" value="ABC_transporter-like_CS"/>
</dbReference>
<dbReference type="InterPro" id="IPR003593">
    <property type="entry name" value="AAA+_ATPase"/>
</dbReference>
<organism evidence="5 6">
    <name type="scientific">Oceanobacillus kimchii</name>
    <dbReference type="NCBI Taxonomy" id="746691"/>
    <lineage>
        <taxon>Bacteria</taxon>
        <taxon>Bacillati</taxon>
        <taxon>Bacillota</taxon>
        <taxon>Bacilli</taxon>
        <taxon>Bacillales</taxon>
        <taxon>Bacillaceae</taxon>
        <taxon>Oceanobacillus</taxon>
    </lineage>
</organism>